<feature type="chain" id="PRO_5004270647" description="Lysozyme inhibitor LprI-like N-terminal domain-containing protein" evidence="1">
    <location>
        <begin position="29"/>
        <end position="149"/>
    </location>
</feature>
<evidence type="ECO:0000313" key="4">
    <source>
        <dbReference type="Proteomes" id="UP000000602"/>
    </source>
</evidence>
<evidence type="ECO:0000256" key="1">
    <source>
        <dbReference type="SAM" id="SignalP"/>
    </source>
</evidence>
<dbReference type="Pfam" id="PF07007">
    <property type="entry name" value="LprI"/>
    <property type="match status" value="1"/>
</dbReference>
<name>Q6AMH8_DESPS</name>
<dbReference type="Proteomes" id="UP000000602">
    <property type="component" value="Chromosome"/>
</dbReference>
<reference evidence="4" key="1">
    <citation type="journal article" date="2004" name="Environ. Microbiol.">
        <title>The genome of Desulfotalea psychrophila, a sulfate-reducing bacterium from permanently cold Arctic sediments.</title>
        <authorList>
            <person name="Rabus R."/>
            <person name="Ruepp A."/>
            <person name="Frickey T."/>
            <person name="Rattei T."/>
            <person name="Fartmann B."/>
            <person name="Stark M."/>
            <person name="Bauer M."/>
            <person name="Zibat A."/>
            <person name="Lombardot T."/>
            <person name="Becker I."/>
            <person name="Amann J."/>
            <person name="Gellner K."/>
            <person name="Teeling H."/>
            <person name="Leuschner W.D."/>
            <person name="Gloeckner F.-O."/>
            <person name="Lupas A.N."/>
            <person name="Amann R."/>
            <person name="Klenk H.-P."/>
        </authorList>
    </citation>
    <scope>NUCLEOTIDE SEQUENCE [LARGE SCALE GENOMIC DNA]</scope>
    <source>
        <strain evidence="4">DSM 12343 / LSv54</strain>
    </source>
</reference>
<organism evidence="3 4">
    <name type="scientific">Desulfotalea psychrophila (strain LSv54 / DSM 12343)</name>
    <dbReference type="NCBI Taxonomy" id="177439"/>
    <lineage>
        <taxon>Bacteria</taxon>
        <taxon>Pseudomonadati</taxon>
        <taxon>Thermodesulfobacteriota</taxon>
        <taxon>Desulfobulbia</taxon>
        <taxon>Desulfobulbales</taxon>
        <taxon>Desulfocapsaceae</taxon>
        <taxon>Desulfotalea</taxon>
    </lineage>
</organism>
<dbReference type="AlphaFoldDB" id="Q6AMH8"/>
<dbReference type="eggNOG" id="COG3755">
    <property type="taxonomic scope" value="Bacteria"/>
</dbReference>
<protein>
    <recommendedName>
        <fullName evidence="2">Lysozyme inhibitor LprI-like N-terminal domain-containing protein</fullName>
    </recommendedName>
</protein>
<accession>Q6AMH8</accession>
<keyword evidence="1" id="KW-0732">Signal</keyword>
<evidence type="ECO:0000313" key="3">
    <source>
        <dbReference type="EMBL" id="CAG36447.1"/>
    </source>
</evidence>
<dbReference type="InterPro" id="IPR009739">
    <property type="entry name" value="LprI-like_N"/>
</dbReference>
<proteinExistence type="predicted"/>
<dbReference type="STRING" id="177439.DP1718"/>
<feature type="signal peptide" evidence="1">
    <location>
        <begin position="1"/>
        <end position="28"/>
    </location>
</feature>
<dbReference type="HOGENOM" id="CLU_128596_7_0_7"/>
<feature type="domain" description="Lysozyme inhibitor LprI-like N-terminal" evidence="2">
    <location>
        <begin position="33"/>
        <end position="125"/>
    </location>
</feature>
<evidence type="ECO:0000259" key="2">
    <source>
        <dbReference type="Pfam" id="PF07007"/>
    </source>
</evidence>
<dbReference type="Gene3D" id="1.20.1270.180">
    <property type="match status" value="1"/>
</dbReference>
<dbReference type="KEGG" id="dps:DP1718"/>
<sequence length="149" mass="16635">MAQISSRGKSMIKYIILGLGLFASVASAAELDCSKASNTLDINECAALELEGAEKEMQRYLGKSIKQYSFDPAVVDSIKVAQQSWSQYEKSHCDSVYTVWRDGTIRGAMALSCQIRLTERRTHELWFEYLSDVETSESLLPEPQVQGAE</sequence>
<keyword evidence="4" id="KW-1185">Reference proteome</keyword>
<gene>
    <name evidence="3" type="ordered locus">DP1718</name>
</gene>
<dbReference type="EMBL" id="CR522870">
    <property type="protein sequence ID" value="CAG36447.1"/>
    <property type="molecule type" value="Genomic_DNA"/>
</dbReference>